<dbReference type="AlphaFoldDB" id="A0A366DW14"/>
<organism evidence="2 3">
    <name type="scientific">Nocardia puris</name>
    <dbReference type="NCBI Taxonomy" id="208602"/>
    <lineage>
        <taxon>Bacteria</taxon>
        <taxon>Bacillati</taxon>
        <taxon>Actinomycetota</taxon>
        <taxon>Actinomycetes</taxon>
        <taxon>Mycobacteriales</taxon>
        <taxon>Nocardiaceae</taxon>
        <taxon>Nocardia</taxon>
    </lineage>
</organism>
<dbReference type="Gene3D" id="1.10.260.40">
    <property type="entry name" value="lambda repressor-like DNA-binding domains"/>
    <property type="match status" value="1"/>
</dbReference>
<reference evidence="2 3" key="1">
    <citation type="submission" date="2018-06" db="EMBL/GenBank/DDBJ databases">
        <title>Genomic Encyclopedia of Type Strains, Phase IV (KMG-IV): sequencing the most valuable type-strain genomes for metagenomic binning, comparative biology and taxonomic classification.</title>
        <authorList>
            <person name="Goeker M."/>
        </authorList>
    </citation>
    <scope>NUCLEOTIDE SEQUENCE [LARGE SCALE GENOMIC DNA]</scope>
    <source>
        <strain evidence="2 3">DSM 44599</strain>
    </source>
</reference>
<accession>A0A366DW14</accession>
<comment type="caution">
    <text evidence="2">The sequence shown here is derived from an EMBL/GenBank/DDBJ whole genome shotgun (WGS) entry which is preliminary data.</text>
</comment>
<dbReference type="RefSeq" id="WP_067512842.1">
    <property type="nucleotide sequence ID" value="NZ_QNRE01000002.1"/>
</dbReference>
<dbReference type="OrthoDB" id="4285266at2"/>
<evidence type="ECO:0000259" key="1">
    <source>
        <dbReference type="Pfam" id="PF19054"/>
    </source>
</evidence>
<dbReference type="Pfam" id="PF19054">
    <property type="entry name" value="DUF5753"/>
    <property type="match status" value="1"/>
</dbReference>
<evidence type="ECO:0000313" key="2">
    <source>
        <dbReference type="EMBL" id="RBO94262.1"/>
    </source>
</evidence>
<keyword evidence="3" id="KW-1185">Reference proteome</keyword>
<name>A0A366DW14_9NOCA</name>
<dbReference type="EMBL" id="QNRE01000002">
    <property type="protein sequence ID" value="RBO94262.1"/>
    <property type="molecule type" value="Genomic_DNA"/>
</dbReference>
<dbReference type="Pfam" id="PF13560">
    <property type="entry name" value="HTH_31"/>
    <property type="match status" value="1"/>
</dbReference>
<dbReference type="SUPFAM" id="SSF47413">
    <property type="entry name" value="lambda repressor-like DNA-binding domains"/>
    <property type="match status" value="1"/>
</dbReference>
<dbReference type="CDD" id="cd00093">
    <property type="entry name" value="HTH_XRE"/>
    <property type="match status" value="1"/>
</dbReference>
<feature type="domain" description="DUF5753" evidence="1">
    <location>
        <begin position="101"/>
        <end position="285"/>
    </location>
</feature>
<proteinExistence type="predicted"/>
<dbReference type="InterPro" id="IPR001387">
    <property type="entry name" value="Cro/C1-type_HTH"/>
</dbReference>
<sequence length="291" mass="33041">MSGERSTLARRQLGKYLREGREGCGFTLARVGTLIDRSTSTVQRIEKGLVTRLRMVDVEALCALYGFDDEKTAAMKVLATQGIEEPWWCGYDDILGRFDFYVGLESSAELITTFESEVVPGLLQTAGYAHALMRAGYPRESLEQRSRRVQVRMRRQSRITRKYDPMRLNVIVQESVLRVDVGGRGVMGPQLTHLADMSLRPNVELRVLPFGAGLPMGVSIGSFVLLDFGTDKRGKSLEPQVVYTERFAGDLYFDRPRVVERYHRAYESMRWNAMDPVASRTLLRRTAKECE</sequence>
<protein>
    <submittedName>
        <fullName evidence="2">Helix-turn-helix protein</fullName>
    </submittedName>
</protein>
<dbReference type="STRING" id="1210090.GCA_001613185_05590"/>
<dbReference type="InterPro" id="IPR010982">
    <property type="entry name" value="Lambda_DNA-bd_dom_sf"/>
</dbReference>
<dbReference type="Proteomes" id="UP000252586">
    <property type="component" value="Unassembled WGS sequence"/>
</dbReference>
<evidence type="ECO:0000313" key="3">
    <source>
        <dbReference type="Proteomes" id="UP000252586"/>
    </source>
</evidence>
<dbReference type="GO" id="GO:0003677">
    <property type="term" value="F:DNA binding"/>
    <property type="evidence" value="ECO:0007669"/>
    <property type="project" value="InterPro"/>
</dbReference>
<gene>
    <name evidence="2" type="ORF">DFR74_102685</name>
</gene>
<dbReference type="InterPro" id="IPR043917">
    <property type="entry name" value="DUF5753"/>
</dbReference>